<accession>A0A7Y6TSW1</accession>
<dbReference type="Gene3D" id="3.40.710.10">
    <property type="entry name" value="DD-peptidase/beta-lactamase superfamily"/>
    <property type="match status" value="1"/>
</dbReference>
<reference evidence="2 3" key="1">
    <citation type="submission" date="2020-05" db="EMBL/GenBank/DDBJ databases">
        <title>Whole Genome Sequences of Enterobacteriales Associated with the International Space Station.</title>
        <authorList>
            <person name="Bharadwaj A."/>
            <person name="Daudu R."/>
            <person name="Singh N."/>
            <person name="Wood J."/>
            <person name="Debieu M."/>
            <person name="Mason C."/>
            <person name="Wang C."/>
            <person name="Venkateswaran K."/>
        </authorList>
    </citation>
    <scope>NUCLEOTIDE SEQUENCE [LARGE SCALE GENOMIC DNA]</scope>
    <source>
        <strain evidence="2 3">IF5SW-B1</strain>
    </source>
</reference>
<protein>
    <submittedName>
        <fullName evidence="2">Beta-lactamase family protein</fullName>
    </submittedName>
</protein>
<dbReference type="PANTHER" id="PTHR46825:SF7">
    <property type="entry name" value="D-ALANYL-D-ALANINE CARBOXYPEPTIDASE"/>
    <property type="match status" value="1"/>
</dbReference>
<dbReference type="InterPro" id="IPR050491">
    <property type="entry name" value="AmpC-like"/>
</dbReference>
<dbReference type="Proteomes" id="UP000566985">
    <property type="component" value="Unassembled WGS sequence"/>
</dbReference>
<dbReference type="InterPro" id="IPR012338">
    <property type="entry name" value="Beta-lactam/transpept-like"/>
</dbReference>
<organism evidence="2 3">
    <name type="scientific">Pantoea brenneri</name>
    <dbReference type="NCBI Taxonomy" id="472694"/>
    <lineage>
        <taxon>Bacteria</taxon>
        <taxon>Pseudomonadati</taxon>
        <taxon>Pseudomonadota</taxon>
        <taxon>Gammaproteobacteria</taxon>
        <taxon>Enterobacterales</taxon>
        <taxon>Erwiniaceae</taxon>
        <taxon>Pantoea</taxon>
    </lineage>
</organism>
<dbReference type="PANTHER" id="PTHR46825">
    <property type="entry name" value="D-ALANYL-D-ALANINE-CARBOXYPEPTIDASE/ENDOPEPTIDASE AMPH"/>
    <property type="match status" value="1"/>
</dbReference>
<gene>
    <name evidence="2" type="ORF">HU668_14440</name>
</gene>
<dbReference type="InterPro" id="IPR001466">
    <property type="entry name" value="Beta-lactam-related"/>
</dbReference>
<dbReference type="EMBL" id="JABWPM010000016">
    <property type="protein sequence ID" value="NUY97650.1"/>
    <property type="molecule type" value="Genomic_DNA"/>
</dbReference>
<dbReference type="RefSeq" id="WP_069729619.1">
    <property type="nucleotide sequence ID" value="NZ_JABWPE010000016.1"/>
</dbReference>
<dbReference type="GeneID" id="57346303"/>
<evidence type="ECO:0000313" key="2">
    <source>
        <dbReference type="EMBL" id="NUY97650.1"/>
    </source>
</evidence>
<evidence type="ECO:0000259" key="1">
    <source>
        <dbReference type="Pfam" id="PF00144"/>
    </source>
</evidence>
<proteinExistence type="predicted"/>
<sequence>MTASADQLSKLLDEKTRKDFPAISVAIGRADRLIWQYAAGYADLSNRLTNSADTAFGIGSITKVFVAVILLQLSEEGQITLDDPLSAWLEPAQLAGIANARVVTIRQLLSHYAGIPSWEDQPGWIHVARGKDSVADKVWRPDEALEYIHGKPALVLPDEKFYYSNSSFTLLGMLIERVTGNTLEQALNQRIFRPLSLKQTRLEGYPLSDRHNDATRYHRADAHFIQHAGIAGCFTPERAAMINVSAASLSVEWAAGGMISTAGELMRFCLALKNGALVNPQSLREMQCWRPAGEAQIGLSLFRTDSAFGPAIGHGGNVLGYSACAWWFRETDCALVILTNLGSMHAAAEADCASRLFSNPAIVRLAHEICEGG</sequence>
<evidence type="ECO:0000313" key="3">
    <source>
        <dbReference type="Proteomes" id="UP000566985"/>
    </source>
</evidence>
<comment type="caution">
    <text evidence="2">The sequence shown here is derived from an EMBL/GenBank/DDBJ whole genome shotgun (WGS) entry which is preliminary data.</text>
</comment>
<dbReference type="SUPFAM" id="SSF56601">
    <property type="entry name" value="beta-lactamase/transpeptidase-like"/>
    <property type="match status" value="1"/>
</dbReference>
<dbReference type="Pfam" id="PF00144">
    <property type="entry name" value="Beta-lactamase"/>
    <property type="match status" value="1"/>
</dbReference>
<feature type="domain" description="Beta-lactamase-related" evidence="1">
    <location>
        <begin position="16"/>
        <end position="345"/>
    </location>
</feature>
<dbReference type="AlphaFoldDB" id="A0A7Y6TSW1"/>
<name>A0A7Y6TSW1_9GAMM</name>